<evidence type="ECO:0000256" key="2">
    <source>
        <dbReference type="SAM" id="Phobius"/>
    </source>
</evidence>
<dbReference type="Proteomes" id="UP001530377">
    <property type="component" value="Unassembled WGS sequence"/>
</dbReference>
<reference evidence="4 5" key="1">
    <citation type="submission" date="2024-10" db="EMBL/GenBank/DDBJ databases">
        <title>Updated reference genomes for cyclostephanoid diatoms.</title>
        <authorList>
            <person name="Roberts W.R."/>
            <person name="Alverson A.J."/>
        </authorList>
    </citation>
    <scope>NUCLEOTIDE SEQUENCE [LARGE SCALE GENOMIC DNA]</scope>
    <source>
        <strain evidence="4 5">AJA228-03</strain>
    </source>
</reference>
<gene>
    <name evidence="4" type="ORF">ACHAXA_005938</name>
</gene>
<feature type="region of interest" description="Disordered" evidence="1">
    <location>
        <begin position="85"/>
        <end position="109"/>
    </location>
</feature>
<accession>A0ABD3RDN5</accession>
<feature type="transmembrane region" description="Helical" evidence="2">
    <location>
        <begin position="25"/>
        <end position="43"/>
    </location>
</feature>
<proteinExistence type="predicted"/>
<keyword evidence="5" id="KW-1185">Reference proteome</keyword>
<dbReference type="InterPro" id="IPR005069">
    <property type="entry name" value="Nucl-diP-sugar_transferase"/>
</dbReference>
<dbReference type="PANTHER" id="PTHR47032:SF1">
    <property type="entry name" value="UDP-D-XYLOSE:L-FUCOSE ALPHA-1,3-D-XYLOSYLTRANSFERASE-RELATED"/>
    <property type="match status" value="1"/>
</dbReference>
<dbReference type="EMBL" id="JALLPB020000278">
    <property type="protein sequence ID" value="KAL3811127.1"/>
    <property type="molecule type" value="Genomic_DNA"/>
</dbReference>
<evidence type="ECO:0000256" key="1">
    <source>
        <dbReference type="SAM" id="MobiDB-lite"/>
    </source>
</evidence>
<evidence type="ECO:0000313" key="4">
    <source>
        <dbReference type="EMBL" id="KAL3811127.1"/>
    </source>
</evidence>
<organism evidence="4 5">
    <name type="scientific">Cyclostephanos tholiformis</name>
    <dbReference type="NCBI Taxonomy" id="382380"/>
    <lineage>
        <taxon>Eukaryota</taxon>
        <taxon>Sar</taxon>
        <taxon>Stramenopiles</taxon>
        <taxon>Ochrophyta</taxon>
        <taxon>Bacillariophyta</taxon>
        <taxon>Coscinodiscophyceae</taxon>
        <taxon>Thalassiosirophycidae</taxon>
        <taxon>Stephanodiscales</taxon>
        <taxon>Stephanodiscaceae</taxon>
        <taxon>Cyclostephanos</taxon>
    </lineage>
</organism>
<evidence type="ECO:0000259" key="3">
    <source>
        <dbReference type="Pfam" id="PF03407"/>
    </source>
</evidence>
<keyword evidence="2" id="KW-1133">Transmembrane helix</keyword>
<dbReference type="InterPro" id="IPR052636">
    <property type="entry name" value="UDP-D-xylose:L-fucose_XylT"/>
</dbReference>
<feature type="domain" description="Nucleotide-diphospho-sugar transferase" evidence="3">
    <location>
        <begin position="354"/>
        <end position="568"/>
    </location>
</feature>
<dbReference type="AlphaFoldDB" id="A0ABD3RDN5"/>
<protein>
    <recommendedName>
        <fullName evidence="3">Nucleotide-diphospho-sugar transferase domain-containing protein</fullName>
    </recommendedName>
</protein>
<name>A0ABD3RDN5_9STRA</name>
<sequence>MDSELPHVTKNRNERKHSRNRGQRLIVYAAVLKLCVASFYIGYRNTAFEGKIDVNAAVGGSVDADVRSDCATDVADISELSESMRRKISQRTEEELARGGRGGDQTRISNGKLFPDTVRGFAVGALRVSTDEMLGRYDFGVPVKKLEKKGRRSDSMMQGDPESIILYNTLASVPSSDELGRDAIHGINGVVAKSSVPDAMERCDTLNVIFTALNNDTDCHLLIGDFESYHINRWLRMPVFDSRNKKNRKLDHALPLRHVGRITQNKNGVDIFELPDVWSSFKYRKKGFLLEHFDRMRTFLENVDDVLKDVKDILTRRNVVRDNTVVVLTVNSGQSELLINFICAAKSRGIDTGNVLVFPTDEVSFNLARGLGVAAYYDEKNFGKMPMGAARAYGDIIFANMMFAKVLCVLYVSLLGHDVLFQDVDIVWFKDPLTYFHDKSNTAIQDFDIMFQHDGNAQSRYSPFSANSGFYYVRSNKKTSYLFTSLLYHGAIIRKSKSHQQVLVQLLNEHSSMFGLKVKVFDASQTDMFPGGYHYHQHWETMHAIISGKSNAYILHMSWTENKVNKVLFFRQMGEWYVHDKCIGDDASNLIDGNVADGALVEQCCSAEPIFSCHFKDKPSKVPCPDSPRIDPLKRRSFW</sequence>
<dbReference type="Pfam" id="PF03407">
    <property type="entry name" value="Nucleotid_trans"/>
    <property type="match status" value="1"/>
</dbReference>
<keyword evidence="2" id="KW-0472">Membrane</keyword>
<comment type="caution">
    <text evidence="4">The sequence shown here is derived from an EMBL/GenBank/DDBJ whole genome shotgun (WGS) entry which is preliminary data.</text>
</comment>
<feature type="compositionally biased region" description="Basic and acidic residues" evidence="1">
    <location>
        <begin position="85"/>
        <end position="98"/>
    </location>
</feature>
<dbReference type="PANTHER" id="PTHR47032">
    <property type="entry name" value="UDP-D-XYLOSE:L-FUCOSE ALPHA-1,3-D-XYLOSYLTRANSFERASE-RELATED"/>
    <property type="match status" value="1"/>
</dbReference>
<keyword evidence="2" id="KW-0812">Transmembrane</keyword>
<evidence type="ECO:0000313" key="5">
    <source>
        <dbReference type="Proteomes" id="UP001530377"/>
    </source>
</evidence>